<reference evidence="7" key="2">
    <citation type="submission" date="2016-11" db="EMBL/GenBank/DDBJ databases">
        <authorList>
            <person name="Varghese N."/>
            <person name="Submissions S."/>
        </authorList>
    </citation>
    <scope>NUCLEOTIDE SEQUENCE</scope>
    <source>
        <strain evidence="7">DSM 4029</strain>
    </source>
</reference>
<dbReference type="InterPro" id="IPR036390">
    <property type="entry name" value="WH_DNA-bd_sf"/>
</dbReference>
<dbReference type="RefSeq" id="WP_021658957.1">
    <property type="nucleotide sequence ID" value="NZ_FQVY01000001.1"/>
</dbReference>
<reference evidence="8" key="1">
    <citation type="submission" date="2016-11" db="EMBL/GenBank/DDBJ databases">
        <authorList>
            <person name="Jaros S."/>
            <person name="Januszkiewicz K."/>
            <person name="Wedrychowicz H."/>
        </authorList>
    </citation>
    <scope>NUCLEOTIDE SEQUENCE [LARGE SCALE GENOMIC DNA]</scope>
    <source>
        <strain evidence="8">DSM 4029</strain>
    </source>
</reference>
<accession>A0AAQ1MC03</accession>
<evidence type="ECO:0000313" key="7">
    <source>
        <dbReference type="EMBL" id="SHF80720.1"/>
    </source>
</evidence>
<sequence>MNLRHLEIVEAVAETGSFTGAAKKLFITQSAVSHAVAELEAQAGTALFDRLPKGVSITPCGRSLLEGSRGILIACRNLDRRMAHLEEDTPLHLVSSITIATSLLPAILERFCGTYPHLKVSARVVSADAVIDVLRHGDADIAFWEGPAPREGFAIIPLGSYRLKAACSPRLSLPRQPLSLPQLCQYPLLLRERGSAIRDTFDRLLAAESLAAEPTWESVNSLALVKAAEAGLGVAVLPENLLSEPVSAGRLQEIELRAAAMENQMFAMFHQNQYLTKPLQLLLDTVRDCLSLEPPSL</sequence>
<dbReference type="EMBL" id="FQVY01000001">
    <property type="protein sequence ID" value="SHF80720.1"/>
    <property type="molecule type" value="Genomic_DNA"/>
</dbReference>
<dbReference type="AlphaFoldDB" id="A0AAQ1MC03"/>
<dbReference type="Pfam" id="PF00126">
    <property type="entry name" value="HTH_1"/>
    <property type="match status" value="1"/>
</dbReference>
<keyword evidence="2" id="KW-0805">Transcription regulation</keyword>
<dbReference type="FunFam" id="1.10.10.10:FF:000001">
    <property type="entry name" value="LysR family transcriptional regulator"/>
    <property type="match status" value="1"/>
</dbReference>
<dbReference type="PROSITE" id="PS50931">
    <property type="entry name" value="HTH_LYSR"/>
    <property type="match status" value="1"/>
</dbReference>
<dbReference type="SUPFAM" id="SSF53850">
    <property type="entry name" value="Periplasmic binding protein-like II"/>
    <property type="match status" value="1"/>
</dbReference>
<comment type="caution">
    <text evidence="7">The sequence shown here is derived from an EMBL/GenBank/DDBJ whole genome shotgun (WGS) entry which is preliminary data.</text>
</comment>
<dbReference type="InterPro" id="IPR000847">
    <property type="entry name" value="LysR_HTH_N"/>
</dbReference>
<proteinExistence type="inferred from homology"/>
<evidence type="ECO:0000256" key="2">
    <source>
        <dbReference type="ARBA" id="ARBA00023015"/>
    </source>
</evidence>
<evidence type="ECO:0000259" key="5">
    <source>
        <dbReference type="PROSITE" id="PS50931"/>
    </source>
</evidence>
<dbReference type="GO" id="GO:0003700">
    <property type="term" value="F:DNA-binding transcription factor activity"/>
    <property type="evidence" value="ECO:0007669"/>
    <property type="project" value="InterPro"/>
</dbReference>
<dbReference type="Proteomes" id="UP000184089">
    <property type="component" value="Unassembled WGS sequence"/>
</dbReference>
<dbReference type="PRINTS" id="PR00039">
    <property type="entry name" value="HTHLYSR"/>
</dbReference>
<dbReference type="PANTHER" id="PTHR30126">
    <property type="entry name" value="HTH-TYPE TRANSCRIPTIONAL REGULATOR"/>
    <property type="match status" value="1"/>
</dbReference>
<dbReference type="Gene3D" id="1.10.10.10">
    <property type="entry name" value="Winged helix-like DNA-binding domain superfamily/Winged helix DNA-binding domain"/>
    <property type="match status" value="1"/>
</dbReference>
<gene>
    <name evidence="6" type="ORF">GT747_07705</name>
    <name evidence="7" type="ORF">SAMN05444424_0748</name>
</gene>
<evidence type="ECO:0000313" key="9">
    <source>
        <dbReference type="Proteomes" id="UP000474718"/>
    </source>
</evidence>
<protein>
    <submittedName>
        <fullName evidence="7">DNA-binding transcriptional regulator, LysR family</fullName>
    </submittedName>
    <submittedName>
        <fullName evidence="6">LysR family transcriptional regulator</fullName>
    </submittedName>
</protein>
<keyword evidence="9" id="KW-1185">Reference proteome</keyword>
<dbReference type="Pfam" id="PF03466">
    <property type="entry name" value="LysR_substrate"/>
    <property type="match status" value="1"/>
</dbReference>
<dbReference type="InterPro" id="IPR005119">
    <property type="entry name" value="LysR_subst-bd"/>
</dbReference>
<dbReference type="GO" id="GO:0000976">
    <property type="term" value="F:transcription cis-regulatory region binding"/>
    <property type="evidence" value="ECO:0007669"/>
    <property type="project" value="TreeGrafter"/>
</dbReference>
<dbReference type="Gene3D" id="3.40.190.290">
    <property type="match status" value="1"/>
</dbReference>
<dbReference type="EMBL" id="WWVX01000004">
    <property type="protein sequence ID" value="MZL69639.1"/>
    <property type="molecule type" value="Genomic_DNA"/>
</dbReference>
<evidence type="ECO:0000256" key="3">
    <source>
        <dbReference type="ARBA" id="ARBA00023125"/>
    </source>
</evidence>
<comment type="similarity">
    <text evidence="1">Belongs to the LysR transcriptional regulatory family.</text>
</comment>
<organism evidence="7 8">
    <name type="scientific">Bittarella massiliensis</name>
    <name type="common">ex Durand et al. 2017</name>
    <dbReference type="NCBI Taxonomy" id="1720313"/>
    <lineage>
        <taxon>Bacteria</taxon>
        <taxon>Bacillati</taxon>
        <taxon>Bacillota</taxon>
        <taxon>Clostridia</taxon>
        <taxon>Eubacteriales</taxon>
        <taxon>Oscillospiraceae</taxon>
        <taxon>Bittarella (ex Durand et al. 2017)</taxon>
    </lineage>
</organism>
<reference evidence="6 9" key="3">
    <citation type="journal article" date="2019" name="Nat. Med.">
        <title>A library of human gut bacterial isolates paired with longitudinal multiomics data enables mechanistic microbiome research.</title>
        <authorList>
            <person name="Poyet M."/>
            <person name="Groussin M."/>
            <person name="Gibbons S.M."/>
            <person name="Avila-Pacheco J."/>
            <person name="Jiang X."/>
            <person name="Kearney S.M."/>
            <person name="Perrotta A.R."/>
            <person name="Berdy B."/>
            <person name="Zhao S."/>
            <person name="Lieberman T.D."/>
            <person name="Swanson P.K."/>
            <person name="Smith M."/>
            <person name="Roesemann S."/>
            <person name="Alexander J.E."/>
            <person name="Rich S.A."/>
            <person name="Livny J."/>
            <person name="Vlamakis H."/>
            <person name="Clish C."/>
            <person name="Bullock K."/>
            <person name="Deik A."/>
            <person name="Scott J."/>
            <person name="Pierce K.A."/>
            <person name="Xavier R.J."/>
            <person name="Alm E.J."/>
        </authorList>
    </citation>
    <scope>NUCLEOTIDE SEQUENCE [LARGE SCALE GENOMIC DNA]</scope>
    <source>
        <strain evidence="6 9">BIOML-A2</strain>
    </source>
</reference>
<dbReference type="SUPFAM" id="SSF46785">
    <property type="entry name" value="Winged helix' DNA-binding domain"/>
    <property type="match status" value="1"/>
</dbReference>
<keyword evidence="4" id="KW-0804">Transcription</keyword>
<feature type="domain" description="HTH lysR-type" evidence="5">
    <location>
        <begin position="1"/>
        <end position="58"/>
    </location>
</feature>
<keyword evidence="3 7" id="KW-0238">DNA-binding</keyword>
<name>A0AAQ1MC03_9FIRM</name>
<evidence type="ECO:0000256" key="1">
    <source>
        <dbReference type="ARBA" id="ARBA00009437"/>
    </source>
</evidence>
<evidence type="ECO:0000256" key="4">
    <source>
        <dbReference type="ARBA" id="ARBA00023163"/>
    </source>
</evidence>
<dbReference type="Proteomes" id="UP000474718">
    <property type="component" value="Unassembled WGS sequence"/>
</dbReference>
<dbReference type="PANTHER" id="PTHR30126:SF91">
    <property type="entry name" value="LYSR FAMILY TRANSCRIPTIONAL REGULATOR"/>
    <property type="match status" value="1"/>
</dbReference>
<evidence type="ECO:0000313" key="8">
    <source>
        <dbReference type="Proteomes" id="UP000184089"/>
    </source>
</evidence>
<evidence type="ECO:0000313" key="6">
    <source>
        <dbReference type="EMBL" id="MZL69639.1"/>
    </source>
</evidence>
<dbReference type="InterPro" id="IPR036388">
    <property type="entry name" value="WH-like_DNA-bd_sf"/>
</dbReference>